<dbReference type="InterPro" id="IPR029058">
    <property type="entry name" value="AB_hydrolase_fold"/>
</dbReference>
<organism evidence="3 4">
    <name type="scientific">Pyronema omphalodes (strain CBS 100304)</name>
    <name type="common">Pyronema confluens</name>
    <dbReference type="NCBI Taxonomy" id="1076935"/>
    <lineage>
        <taxon>Eukaryota</taxon>
        <taxon>Fungi</taxon>
        <taxon>Dikarya</taxon>
        <taxon>Ascomycota</taxon>
        <taxon>Pezizomycotina</taxon>
        <taxon>Pezizomycetes</taxon>
        <taxon>Pezizales</taxon>
        <taxon>Pyronemataceae</taxon>
        <taxon>Pyronema</taxon>
    </lineage>
</organism>
<dbReference type="NCBIfam" id="NF040586">
    <property type="entry name" value="FxSxx_TPR"/>
    <property type="match status" value="1"/>
</dbReference>
<dbReference type="Gene3D" id="3.40.50.1820">
    <property type="entry name" value="alpha/beta hydrolase"/>
    <property type="match status" value="1"/>
</dbReference>
<dbReference type="InterPro" id="IPR027417">
    <property type="entry name" value="P-loop_NTPase"/>
</dbReference>
<accession>U4LJD0</accession>
<evidence type="ECO:0000313" key="4">
    <source>
        <dbReference type="Proteomes" id="UP000018144"/>
    </source>
</evidence>
<sequence length="1290" mass="145779">MKAERSHAKQIGQLHHSSSFGLHPQHQIDARQSHIMQPRIQEPADIFRHVIDESLPLPERCRTFRLSEIPMDITEDGLSQYLDSLKIGNDCMKGNSCIFSLNPYRSWQVATVSFHHEPSEFKRCQPNKMAYLRLPKRRVEGRAVAVNITVDCDFYGMTPLYQCQEAQYDLVAVTGLSSHAFGSWKSPDQSSVMWLRDFLPLDFPQSRVLTWGYYSSIKDEKSTTSLAAISRNFLHDVKLMRDSEANHRPLIFVGHSLGGLIIQKALVDASKRNDEKDEALVQSCIGILFFGVPNQGLNRECIQSLVKGQGNKHLLGDLSTGSDFLFSLRSDFINCYKTIGDCTIVSFYETEDTHAVEEISLDEWQRSGKLLRMVPRESAICSMSDVSNQIAVRSDHSKIVKFKSRTEDHYQRVFGKIQEMIRVYENHSLQNDSPSITASVPYRSEGYFMVPFPKNEDYVGRSPIREFMAKRGKDPRCLHTTVAICGLGGIGKTQDALDFVYSNRKSRNIFWIHCGSSVQFDEDYRKLAKLVNIPETNESGSSGDVKRVVKDWLESEESGDWILVLDNADNKLDFFPNTSGNSNAGLARYIPQTTKGTVIITTRDYEVALQLAGTKAVLTKKAMQSSDAEALFRHHYPGWVPHDKPDCVQLLRELQHLPLAVVQVASYLEMNRHILTPAQYLKRYRSTKEDERILLSKSVYNSWRSKSASTGSETVLTTFAITFRQIQEQSPLADAILTVIACIDPQGIPYQLLADVEGGNDVILLGEALAKLHNLSLLQVTSTDNINKSYTVHSLVHLAIQHFLSPQDRDTALRKTAHHLMEVLPPNGEFKHWPAWRQYLPHTTVFLHNSQLLTTPEVASICYGTADYLITTGRYRDAQVLAERAVSIRTMVLGEGHSDTLDAIICLANIFRCQGKLKDAERLEAGLLKKWALRFGETHQDTLTSMNNLAITFSFQGRLKEAEELQSKVLEIDRKLRGEKHRDTLTSMNNLATIFFKQGRLREAELLLIKVLKTRTKVLGTNHPDTLSTKSNLALTFNLQGRFKEAEKLEVQLLEISTDQLGKEHPDTLASMNNLAITLRKQGRDKEAEELQVKALEVEKRVLGEEHPDTLTSMNNLATTLSQQDRWSEAEELRLKVLEISTNVLGRNDLNTLTYKNNLAHVLSNQGRWMEAKNLHEEVLEMRTVLLGIKNPDTLQSMNNLAFNLYALGNFDKAIQIMDEVVYLRSQLFGDEDPHTRNSLGTLARWKGKHTSHVDANVMMGDSLDFKRQVLPITSEGCVVIPGATPDGLP</sequence>
<dbReference type="SUPFAM" id="SSF48452">
    <property type="entry name" value="TPR-like"/>
    <property type="match status" value="3"/>
</dbReference>
<dbReference type="Pfam" id="PF13374">
    <property type="entry name" value="TPR_10"/>
    <property type="match status" value="2"/>
</dbReference>
<dbReference type="PANTHER" id="PTHR46082">
    <property type="entry name" value="ATP/GTP-BINDING PROTEIN-RELATED"/>
    <property type="match status" value="1"/>
</dbReference>
<dbReference type="Gene3D" id="1.25.40.10">
    <property type="entry name" value="Tetratricopeptide repeat domain"/>
    <property type="match status" value="2"/>
</dbReference>
<evidence type="ECO:0000256" key="2">
    <source>
        <dbReference type="SAM" id="MobiDB-lite"/>
    </source>
</evidence>
<reference evidence="3 4" key="1">
    <citation type="journal article" date="2013" name="PLoS Genet.">
        <title>The genome and development-dependent transcriptomes of Pyronema confluens: a window into fungal evolution.</title>
        <authorList>
            <person name="Traeger S."/>
            <person name="Altegoer F."/>
            <person name="Freitag M."/>
            <person name="Gabaldon T."/>
            <person name="Kempken F."/>
            <person name="Kumar A."/>
            <person name="Marcet-Houben M."/>
            <person name="Poggeler S."/>
            <person name="Stajich J.E."/>
            <person name="Nowrousian M."/>
        </authorList>
    </citation>
    <scope>NUCLEOTIDE SEQUENCE [LARGE SCALE GENOMIC DNA]</scope>
    <source>
        <strain evidence="4">CBS 100304</strain>
        <tissue evidence="3">Vegetative mycelium</tissue>
    </source>
</reference>
<dbReference type="eggNOG" id="KOG2029">
    <property type="taxonomic scope" value="Eukaryota"/>
</dbReference>
<evidence type="ECO:0000256" key="1">
    <source>
        <dbReference type="SAM" id="Coils"/>
    </source>
</evidence>
<evidence type="ECO:0000313" key="3">
    <source>
        <dbReference type="EMBL" id="CCX32199.1"/>
    </source>
</evidence>
<dbReference type="PANTHER" id="PTHR46082:SF6">
    <property type="entry name" value="AAA+ ATPASE DOMAIN-CONTAINING PROTEIN-RELATED"/>
    <property type="match status" value="1"/>
</dbReference>
<dbReference type="eggNOG" id="KOG1840">
    <property type="taxonomic scope" value="Eukaryota"/>
</dbReference>
<dbReference type="SUPFAM" id="SSF52540">
    <property type="entry name" value="P-loop containing nucleoside triphosphate hydrolases"/>
    <property type="match status" value="1"/>
</dbReference>
<dbReference type="Proteomes" id="UP000018144">
    <property type="component" value="Unassembled WGS sequence"/>
</dbReference>
<dbReference type="InterPro" id="IPR011990">
    <property type="entry name" value="TPR-like_helical_dom_sf"/>
</dbReference>
<dbReference type="Pfam" id="PF13424">
    <property type="entry name" value="TPR_12"/>
    <property type="match status" value="3"/>
</dbReference>
<feature type="region of interest" description="Disordered" evidence="2">
    <location>
        <begin position="1"/>
        <end position="23"/>
    </location>
</feature>
<protein>
    <submittedName>
        <fullName evidence="3">Similar to Kinesin light chain acc. no. P46822</fullName>
    </submittedName>
</protein>
<gene>
    <name evidence="3" type="ORF">PCON_12520</name>
</gene>
<dbReference type="InterPro" id="IPR053137">
    <property type="entry name" value="NLR-like"/>
</dbReference>
<name>U4LJD0_PYROM</name>
<feature type="coiled-coil region" evidence="1">
    <location>
        <begin position="1079"/>
        <end position="1106"/>
    </location>
</feature>
<dbReference type="InterPro" id="IPR019734">
    <property type="entry name" value="TPR_rpt"/>
</dbReference>
<dbReference type="SUPFAM" id="SSF53474">
    <property type="entry name" value="alpha/beta-Hydrolases"/>
    <property type="match status" value="1"/>
</dbReference>
<dbReference type="OrthoDB" id="1658288at2759"/>
<dbReference type="OMA" id="ARYLPEC"/>
<keyword evidence="1" id="KW-0175">Coiled coil</keyword>
<dbReference type="SMART" id="SM00028">
    <property type="entry name" value="TPR"/>
    <property type="match status" value="7"/>
</dbReference>
<proteinExistence type="predicted"/>
<dbReference type="EMBL" id="HF935728">
    <property type="protein sequence ID" value="CCX32199.1"/>
    <property type="molecule type" value="Genomic_DNA"/>
</dbReference>
<keyword evidence="4" id="KW-1185">Reference proteome</keyword>
<dbReference type="STRING" id="1076935.U4LJD0"/>
<dbReference type="Gene3D" id="3.40.50.300">
    <property type="entry name" value="P-loop containing nucleotide triphosphate hydrolases"/>
    <property type="match status" value="1"/>
</dbReference>